<dbReference type="OrthoDB" id="1118958at2"/>
<organism evidence="2 3">
    <name type="scientific">Rufibacter immobilis</name>
    <dbReference type="NCBI Taxonomy" id="1348778"/>
    <lineage>
        <taxon>Bacteria</taxon>
        <taxon>Pseudomonadati</taxon>
        <taxon>Bacteroidota</taxon>
        <taxon>Cytophagia</taxon>
        <taxon>Cytophagales</taxon>
        <taxon>Hymenobacteraceae</taxon>
        <taxon>Rufibacter</taxon>
    </lineage>
</organism>
<keyword evidence="3" id="KW-1185">Reference proteome</keyword>
<sequence length="178" mass="18837">MKSLLASFLLFLAALAAPRFSQAQQVTVKANILSPIVKTGSFFAEYAITPQVSGQIGYFQTGIKVKDTSFSGFGITPEVRYFFSGNAPTGFYGAGYMRYQNFDLTREDTQAQGTLTSFGGGALLGFQFLMGQFIVVDLFAGPGFNAATVKGGGGEDNFNLGTFGGFSPRGGLSVGFAF</sequence>
<dbReference type="RefSeq" id="WP_123131595.1">
    <property type="nucleotide sequence ID" value="NZ_RJJE01000002.1"/>
</dbReference>
<feature type="chain" id="PRO_5017968601" evidence="1">
    <location>
        <begin position="24"/>
        <end position="178"/>
    </location>
</feature>
<proteinExistence type="predicted"/>
<evidence type="ECO:0000313" key="2">
    <source>
        <dbReference type="EMBL" id="RNI32295.1"/>
    </source>
</evidence>
<gene>
    <name evidence="2" type="ORF">EFA69_02920</name>
</gene>
<accession>A0A3M9N4F4</accession>
<evidence type="ECO:0000313" key="3">
    <source>
        <dbReference type="Proteomes" id="UP000271010"/>
    </source>
</evidence>
<keyword evidence="1" id="KW-0732">Signal</keyword>
<name>A0A3M9N4F4_9BACT</name>
<comment type="caution">
    <text evidence="2">The sequence shown here is derived from an EMBL/GenBank/DDBJ whole genome shotgun (WGS) entry which is preliminary data.</text>
</comment>
<dbReference type="EMBL" id="RJJE01000002">
    <property type="protein sequence ID" value="RNI32295.1"/>
    <property type="molecule type" value="Genomic_DNA"/>
</dbReference>
<feature type="signal peptide" evidence="1">
    <location>
        <begin position="1"/>
        <end position="23"/>
    </location>
</feature>
<reference evidence="2 3" key="1">
    <citation type="submission" date="2018-11" db="EMBL/GenBank/DDBJ databases">
        <title>Rufibacter latericius sp. nov., isolated from water in Baiyang Lake.</title>
        <authorList>
            <person name="Yang Y."/>
        </authorList>
    </citation>
    <scope>NUCLEOTIDE SEQUENCE [LARGE SCALE GENOMIC DNA]</scope>
    <source>
        <strain evidence="2 3">MCC P1</strain>
    </source>
</reference>
<protein>
    <submittedName>
        <fullName evidence="2">DUF3575 domain-containing protein</fullName>
    </submittedName>
</protein>
<dbReference type="Pfam" id="PF12099">
    <property type="entry name" value="DUF3575"/>
    <property type="match status" value="1"/>
</dbReference>
<dbReference type="InterPro" id="IPR021958">
    <property type="entry name" value="DUF3575"/>
</dbReference>
<dbReference type="Proteomes" id="UP000271010">
    <property type="component" value="Unassembled WGS sequence"/>
</dbReference>
<dbReference type="AlphaFoldDB" id="A0A3M9N4F4"/>
<evidence type="ECO:0000256" key="1">
    <source>
        <dbReference type="SAM" id="SignalP"/>
    </source>
</evidence>